<name>A0ACB9ANW2_CICIN</name>
<accession>A0ACB9ANW2</accession>
<organism evidence="1 2">
    <name type="scientific">Cichorium intybus</name>
    <name type="common">Chicory</name>
    <dbReference type="NCBI Taxonomy" id="13427"/>
    <lineage>
        <taxon>Eukaryota</taxon>
        <taxon>Viridiplantae</taxon>
        <taxon>Streptophyta</taxon>
        <taxon>Embryophyta</taxon>
        <taxon>Tracheophyta</taxon>
        <taxon>Spermatophyta</taxon>
        <taxon>Magnoliopsida</taxon>
        <taxon>eudicotyledons</taxon>
        <taxon>Gunneridae</taxon>
        <taxon>Pentapetalae</taxon>
        <taxon>asterids</taxon>
        <taxon>campanulids</taxon>
        <taxon>Asterales</taxon>
        <taxon>Asteraceae</taxon>
        <taxon>Cichorioideae</taxon>
        <taxon>Cichorieae</taxon>
        <taxon>Cichoriinae</taxon>
        <taxon>Cichorium</taxon>
    </lineage>
</organism>
<dbReference type="Proteomes" id="UP001055811">
    <property type="component" value="Linkage Group LG07"/>
</dbReference>
<protein>
    <submittedName>
        <fullName evidence="1">Uncharacterized protein</fullName>
    </submittedName>
</protein>
<keyword evidence="2" id="KW-1185">Reference proteome</keyword>
<reference evidence="2" key="1">
    <citation type="journal article" date="2022" name="Mol. Ecol. Resour.">
        <title>The genomes of chicory, endive, great burdock and yacon provide insights into Asteraceae palaeo-polyploidization history and plant inulin production.</title>
        <authorList>
            <person name="Fan W."/>
            <person name="Wang S."/>
            <person name="Wang H."/>
            <person name="Wang A."/>
            <person name="Jiang F."/>
            <person name="Liu H."/>
            <person name="Zhao H."/>
            <person name="Xu D."/>
            <person name="Zhang Y."/>
        </authorList>
    </citation>
    <scope>NUCLEOTIDE SEQUENCE [LARGE SCALE GENOMIC DNA]</scope>
    <source>
        <strain evidence="2">cv. Punajuju</strain>
    </source>
</reference>
<evidence type="ECO:0000313" key="2">
    <source>
        <dbReference type="Proteomes" id="UP001055811"/>
    </source>
</evidence>
<dbReference type="EMBL" id="CM042015">
    <property type="protein sequence ID" value="KAI3711436.1"/>
    <property type="molecule type" value="Genomic_DNA"/>
</dbReference>
<comment type="caution">
    <text evidence="1">The sequence shown here is derived from an EMBL/GenBank/DDBJ whole genome shotgun (WGS) entry which is preliminary data.</text>
</comment>
<reference evidence="1 2" key="2">
    <citation type="journal article" date="2022" name="Mol. Ecol. Resour.">
        <title>The genomes of chicory, endive, great burdock and yacon provide insights into Asteraceae paleo-polyploidization history and plant inulin production.</title>
        <authorList>
            <person name="Fan W."/>
            <person name="Wang S."/>
            <person name="Wang H."/>
            <person name="Wang A."/>
            <person name="Jiang F."/>
            <person name="Liu H."/>
            <person name="Zhao H."/>
            <person name="Xu D."/>
            <person name="Zhang Y."/>
        </authorList>
    </citation>
    <scope>NUCLEOTIDE SEQUENCE [LARGE SCALE GENOMIC DNA]</scope>
    <source>
        <strain evidence="2">cv. Punajuju</strain>
        <tissue evidence="1">Leaves</tissue>
    </source>
</reference>
<evidence type="ECO:0000313" key="1">
    <source>
        <dbReference type="EMBL" id="KAI3711436.1"/>
    </source>
</evidence>
<sequence length="127" mass="13956">MSSPSTVEDGLHMLNSVIVNLSHDIFAEYLNGIRASLYSQFRSSETQNACFVKGLIILLSLLLVKHGSSKIMDIVNSVPMCTIHTFMDELWIPGKKTINTHAKVKLISVASSKLLCESQDFADNAAD</sequence>
<gene>
    <name evidence="1" type="ORF">L2E82_41530</name>
</gene>
<proteinExistence type="predicted"/>